<dbReference type="AlphaFoldDB" id="A0A0E9PTX0"/>
<name>A0A0E9PTX0_ANGAN</name>
<keyword evidence="1" id="KW-0812">Transmembrane</keyword>
<feature type="transmembrane region" description="Helical" evidence="1">
    <location>
        <begin position="12"/>
        <end position="28"/>
    </location>
</feature>
<keyword evidence="1" id="KW-0472">Membrane</keyword>
<organism evidence="2">
    <name type="scientific">Anguilla anguilla</name>
    <name type="common">European freshwater eel</name>
    <name type="synonym">Muraena anguilla</name>
    <dbReference type="NCBI Taxonomy" id="7936"/>
    <lineage>
        <taxon>Eukaryota</taxon>
        <taxon>Metazoa</taxon>
        <taxon>Chordata</taxon>
        <taxon>Craniata</taxon>
        <taxon>Vertebrata</taxon>
        <taxon>Euteleostomi</taxon>
        <taxon>Actinopterygii</taxon>
        <taxon>Neopterygii</taxon>
        <taxon>Teleostei</taxon>
        <taxon>Anguilliformes</taxon>
        <taxon>Anguillidae</taxon>
        <taxon>Anguilla</taxon>
    </lineage>
</organism>
<accession>A0A0E9PTX0</accession>
<dbReference type="EMBL" id="GBXM01101289">
    <property type="protein sequence ID" value="JAH07288.1"/>
    <property type="molecule type" value="Transcribed_RNA"/>
</dbReference>
<keyword evidence="1" id="KW-1133">Transmembrane helix</keyword>
<evidence type="ECO:0000256" key="1">
    <source>
        <dbReference type="SAM" id="Phobius"/>
    </source>
</evidence>
<reference evidence="2" key="1">
    <citation type="submission" date="2014-11" db="EMBL/GenBank/DDBJ databases">
        <authorList>
            <person name="Amaro Gonzalez C."/>
        </authorList>
    </citation>
    <scope>NUCLEOTIDE SEQUENCE</scope>
</reference>
<sequence length="47" mass="5446">MQKPADTVMSTLVTDIALFFWIYPVMYLRSTKILYIASLGHSYSYIP</sequence>
<evidence type="ECO:0000313" key="2">
    <source>
        <dbReference type="EMBL" id="JAH07288.1"/>
    </source>
</evidence>
<reference evidence="2" key="2">
    <citation type="journal article" date="2015" name="Fish Shellfish Immunol.">
        <title>Early steps in the European eel (Anguilla anguilla)-Vibrio vulnificus interaction in the gills: Role of the RtxA13 toxin.</title>
        <authorList>
            <person name="Callol A."/>
            <person name="Pajuelo D."/>
            <person name="Ebbesson L."/>
            <person name="Teles M."/>
            <person name="MacKenzie S."/>
            <person name="Amaro C."/>
        </authorList>
    </citation>
    <scope>NUCLEOTIDE SEQUENCE</scope>
</reference>
<protein>
    <submittedName>
        <fullName evidence="2">Uncharacterized protein</fullName>
    </submittedName>
</protein>
<proteinExistence type="predicted"/>